<dbReference type="Proteomes" id="UP000482960">
    <property type="component" value="Unassembled WGS sequence"/>
</dbReference>
<organism evidence="2 3">
    <name type="scientific">Phytohabitans rumicis</name>
    <dbReference type="NCBI Taxonomy" id="1076125"/>
    <lineage>
        <taxon>Bacteria</taxon>
        <taxon>Bacillati</taxon>
        <taxon>Actinomycetota</taxon>
        <taxon>Actinomycetes</taxon>
        <taxon>Micromonosporales</taxon>
        <taxon>Micromonosporaceae</taxon>
    </lineage>
</organism>
<protein>
    <submittedName>
        <fullName evidence="2">Uncharacterized protein</fullName>
    </submittedName>
</protein>
<dbReference type="AlphaFoldDB" id="A0A6V8KVP2"/>
<sequence>MPGWQNRVLRSVRQAAWNYALRPPTPLVPVQSFGCEATVTARSGLSSVTEIRFWHGKRGRGAEGSREEDEQPSMMELQRRLAARSR</sequence>
<name>A0A6V8KVP2_9ACTN</name>
<evidence type="ECO:0000313" key="3">
    <source>
        <dbReference type="Proteomes" id="UP000482960"/>
    </source>
</evidence>
<reference evidence="2 3" key="2">
    <citation type="submission" date="2020-03" db="EMBL/GenBank/DDBJ databases">
        <authorList>
            <person name="Ichikawa N."/>
            <person name="Kimura A."/>
            <person name="Kitahashi Y."/>
            <person name="Uohara A."/>
        </authorList>
    </citation>
    <scope>NUCLEOTIDE SEQUENCE [LARGE SCALE GENOMIC DNA]</scope>
    <source>
        <strain evidence="2 3">NBRC 108638</strain>
    </source>
</reference>
<feature type="region of interest" description="Disordered" evidence="1">
    <location>
        <begin position="57"/>
        <end position="86"/>
    </location>
</feature>
<accession>A0A6V8KVP2</accession>
<gene>
    <name evidence="2" type="ORF">Prum_000110</name>
</gene>
<dbReference type="EMBL" id="BLPG01000001">
    <property type="protein sequence ID" value="GFJ86369.1"/>
    <property type="molecule type" value="Genomic_DNA"/>
</dbReference>
<reference evidence="2 3" key="1">
    <citation type="submission" date="2020-03" db="EMBL/GenBank/DDBJ databases">
        <title>Whole genome shotgun sequence of Phytohabitans rumicis NBRC 108638.</title>
        <authorList>
            <person name="Komaki H."/>
            <person name="Tamura T."/>
        </authorList>
    </citation>
    <scope>NUCLEOTIDE SEQUENCE [LARGE SCALE GENOMIC DNA]</scope>
    <source>
        <strain evidence="2 3">NBRC 108638</strain>
    </source>
</reference>
<proteinExistence type="predicted"/>
<evidence type="ECO:0000313" key="2">
    <source>
        <dbReference type="EMBL" id="GFJ86369.1"/>
    </source>
</evidence>
<keyword evidence="3" id="KW-1185">Reference proteome</keyword>
<evidence type="ECO:0000256" key="1">
    <source>
        <dbReference type="SAM" id="MobiDB-lite"/>
    </source>
</evidence>
<comment type="caution">
    <text evidence="2">The sequence shown here is derived from an EMBL/GenBank/DDBJ whole genome shotgun (WGS) entry which is preliminary data.</text>
</comment>